<dbReference type="GO" id="GO:0005615">
    <property type="term" value="C:extracellular space"/>
    <property type="evidence" value="ECO:0007669"/>
    <property type="project" value="TreeGrafter"/>
</dbReference>
<dbReference type="GO" id="GO:0004252">
    <property type="term" value="F:serine-type endopeptidase activity"/>
    <property type="evidence" value="ECO:0007669"/>
    <property type="project" value="InterPro"/>
</dbReference>
<dbReference type="PROSITE" id="PS00138">
    <property type="entry name" value="SUBTILASE_SER"/>
    <property type="match status" value="1"/>
</dbReference>
<dbReference type="InterPro" id="IPR023828">
    <property type="entry name" value="Peptidase_S8_Ser-AS"/>
</dbReference>
<dbReference type="Gene3D" id="3.40.50.200">
    <property type="entry name" value="Peptidase S8/S53 domain"/>
    <property type="match status" value="1"/>
</dbReference>
<organism evidence="7 8">
    <name type="scientific">Vairimorpha apis BRL 01</name>
    <dbReference type="NCBI Taxonomy" id="1037528"/>
    <lineage>
        <taxon>Eukaryota</taxon>
        <taxon>Fungi</taxon>
        <taxon>Fungi incertae sedis</taxon>
        <taxon>Microsporidia</taxon>
        <taxon>Nosematidae</taxon>
        <taxon>Vairimorpha</taxon>
    </lineage>
</organism>
<dbReference type="PANTHER" id="PTHR43806:SF11">
    <property type="entry name" value="CEREVISIN-RELATED"/>
    <property type="match status" value="1"/>
</dbReference>
<accession>T0L7Z0</accession>
<reference evidence="7 8" key="1">
    <citation type="journal article" date="2013" name="BMC Genomics">
        <title>Genome sequencing and comparative genomics of honey bee microsporidia, Nosema apis reveal novel insights into host-parasite interactions.</title>
        <authorList>
            <person name="Chen Yp."/>
            <person name="Pettis J.S."/>
            <person name="Zhao Y."/>
            <person name="Liu X."/>
            <person name="Tallon L.J."/>
            <person name="Sadzewicz L.D."/>
            <person name="Li R."/>
            <person name="Zheng H."/>
            <person name="Huang S."/>
            <person name="Zhang X."/>
            <person name="Hamilton M.C."/>
            <person name="Pernal S.F."/>
            <person name="Melathopoulos A.P."/>
            <person name="Yan X."/>
            <person name="Evans J.D."/>
        </authorList>
    </citation>
    <scope>NUCLEOTIDE SEQUENCE [LARGE SCALE GENOMIC DNA]</scope>
    <source>
        <strain evidence="7 8">BRL 01</strain>
    </source>
</reference>
<keyword evidence="3" id="KW-0378">Hydrolase</keyword>
<comment type="caution">
    <text evidence="5">Lacks conserved residue(s) required for the propagation of feature annotation.</text>
</comment>
<dbReference type="EMBL" id="KE647267">
    <property type="protein sequence ID" value="EQB60619.1"/>
    <property type="molecule type" value="Genomic_DNA"/>
</dbReference>
<evidence type="ECO:0000256" key="1">
    <source>
        <dbReference type="ARBA" id="ARBA00011073"/>
    </source>
</evidence>
<dbReference type="PANTHER" id="PTHR43806">
    <property type="entry name" value="PEPTIDASE S8"/>
    <property type="match status" value="1"/>
</dbReference>
<evidence type="ECO:0000313" key="7">
    <source>
        <dbReference type="EMBL" id="EQB60619.1"/>
    </source>
</evidence>
<keyword evidence="4" id="KW-0720">Serine protease</keyword>
<keyword evidence="2 7" id="KW-0645">Protease</keyword>
<evidence type="ECO:0000259" key="6">
    <source>
        <dbReference type="Pfam" id="PF00082"/>
    </source>
</evidence>
<dbReference type="Proteomes" id="UP000053780">
    <property type="component" value="Unassembled WGS sequence"/>
</dbReference>
<dbReference type="VEuPathDB" id="MicrosporidiaDB:NAPIS_ORF01818"/>
<protein>
    <submittedName>
        <fullName evidence="7">Subtilisin-like serine protease pr1h</fullName>
    </submittedName>
</protein>
<dbReference type="HOGENOM" id="CLU_1555704_0_0_1"/>
<dbReference type="PROSITE" id="PS51892">
    <property type="entry name" value="SUBTILASE"/>
    <property type="match status" value="1"/>
</dbReference>
<dbReference type="InterPro" id="IPR050131">
    <property type="entry name" value="Peptidase_S8_subtilisin-like"/>
</dbReference>
<feature type="domain" description="Peptidase S8/S53" evidence="6">
    <location>
        <begin position="1"/>
        <end position="126"/>
    </location>
</feature>
<evidence type="ECO:0000313" key="8">
    <source>
        <dbReference type="Proteomes" id="UP000053780"/>
    </source>
</evidence>
<dbReference type="InterPro" id="IPR036852">
    <property type="entry name" value="Peptidase_S8/S53_dom_sf"/>
</dbReference>
<comment type="similarity">
    <text evidence="1 5">Belongs to the peptidase S8 family.</text>
</comment>
<dbReference type="SUPFAM" id="SSF52743">
    <property type="entry name" value="Subtilisin-like"/>
    <property type="match status" value="1"/>
</dbReference>
<dbReference type="InterPro" id="IPR000209">
    <property type="entry name" value="Peptidase_S8/S53_dom"/>
</dbReference>
<evidence type="ECO:0000256" key="3">
    <source>
        <dbReference type="ARBA" id="ARBA00022801"/>
    </source>
</evidence>
<evidence type="ECO:0000256" key="4">
    <source>
        <dbReference type="ARBA" id="ARBA00022825"/>
    </source>
</evidence>
<dbReference type="AlphaFoldDB" id="T0L7Z0"/>
<proteinExistence type="inferred from homology"/>
<evidence type="ECO:0000256" key="5">
    <source>
        <dbReference type="PROSITE-ProRule" id="PRU01240"/>
    </source>
</evidence>
<dbReference type="Pfam" id="PF00082">
    <property type="entry name" value="Peptidase_S8"/>
    <property type="match status" value="1"/>
</dbReference>
<dbReference type="OrthoDB" id="206201at2759"/>
<gene>
    <name evidence="7" type="ORF">NAPIS_ORF01818</name>
</gene>
<name>T0L7Z0_9MICR</name>
<dbReference type="GO" id="GO:0006508">
    <property type="term" value="P:proteolysis"/>
    <property type="evidence" value="ECO:0007669"/>
    <property type="project" value="UniProtKB-KW"/>
</dbReference>
<sequence length="172" mass="18801">MSVGGDKSQALNFAIDYASSLGIHFSIAAGNDNKNACSFSPGSSKYGIKTGASDINDKTAIFTNYGGCVDLYAPGVDILSSWNDNKSKIASGTSMAAPHTSGVMSLYLSMYHYTPKELKKIILEDSKLVVQCTDHCDKKFWPLNLFFGYEKLPLVSINNLYNDFLQNKKKSN</sequence>
<keyword evidence="8" id="KW-1185">Reference proteome</keyword>
<evidence type="ECO:0000256" key="2">
    <source>
        <dbReference type="ARBA" id="ARBA00022670"/>
    </source>
</evidence>